<keyword evidence="2" id="KW-1185">Reference proteome</keyword>
<reference evidence="1 2" key="1">
    <citation type="submission" date="2008-05" db="EMBL/GenBank/DDBJ databases">
        <title>Complete sequence of chromosome of Geobacter lovleyi SZ.</title>
        <authorList>
            <consortium name="US DOE Joint Genome Institute"/>
            <person name="Lucas S."/>
            <person name="Copeland A."/>
            <person name="Lapidus A."/>
            <person name="Glavina del Rio T."/>
            <person name="Dalin E."/>
            <person name="Tice H."/>
            <person name="Bruce D."/>
            <person name="Goodwin L."/>
            <person name="Pitluck S."/>
            <person name="Chertkov O."/>
            <person name="Meincke L."/>
            <person name="Brettin T."/>
            <person name="Detter J.C."/>
            <person name="Han C."/>
            <person name="Tapia R."/>
            <person name="Kuske C.R."/>
            <person name="Schmutz J."/>
            <person name="Larimer F."/>
            <person name="Land M."/>
            <person name="Hauser L."/>
            <person name="Kyrpides N."/>
            <person name="Mikhailova N."/>
            <person name="Sung Y."/>
            <person name="Fletcher K.E."/>
            <person name="Ritalahti K.M."/>
            <person name="Loeffler F.E."/>
            <person name="Richardson P."/>
        </authorList>
    </citation>
    <scope>NUCLEOTIDE SEQUENCE [LARGE SCALE GENOMIC DNA]</scope>
    <source>
        <strain evidence="2">ATCC BAA-1151 / DSM 17278 / SZ</strain>
    </source>
</reference>
<protein>
    <submittedName>
        <fullName evidence="1">C_GCAxxG_C_C family protein</fullName>
    </submittedName>
</protein>
<dbReference type="OrthoDB" id="9791535at2"/>
<proteinExistence type="predicted"/>
<dbReference type="EMBL" id="CP001089">
    <property type="protein sequence ID" value="ACD97232.1"/>
    <property type="molecule type" value="Genomic_DNA"/>
</dbReference>
<gene>
    <name evidence="1" type="ordered locus">Glov_3529</name>
</gene>
<name>B3E2X2_TRIL1</name>
<dbReference type="HOGENOM" id="CLU_091283_0_1_7"/>
<dbReference type="STRING" id="398767.Glov_3529"/>
<dbReference type="Proteomes" id="UP000002420">
    <property type="component" value="Chromosome"/>
</dbReference>
<organism evidence="1 2">
    <name type="scientific">Trichlorobacter lovleyi (strain ATCC BAA-1151 / DSM 17278 / SZ)</name>
    <name type="common">Geobacter lovleyi</name>
    <dbReference type="NCBI Taxonomy" id="398767"/>
    <lineage>
        <taxon>Bacteria</taxon>
        <taxon>Pseudomonadati</taxon>
        <taxon>Thermodesulfobacteriota</taxon>
        <taxon>Desulfuromonadia</taxon>
        <taxon>Geobacterales</taxon>
        <taxon>Geobacteraceae</taxon>
        <taxon>Trichlorobacter</taxon>
    </lineage>
</organism>
<sequence length="146" mass="15592">MSRIQAEQLALAHSESGLHCAESVASAITKLFCPDQAGIVCRMATGFGGGLAGSRQEACGALTGGVLAIGLLCGRTTPEQDRETAYRISTAYRERFMARFGASICQTLRDGFTTDDTRTACRSLTAEAAGMLYDLLQEHGYAVNRF</sequence>
<accession>B3E2X2</accession>
<dbReference type="Pfam" id="PF09719">
    <property type="entry name" value="C_GCAxxG_C_C"/>
    <property type="match status" value="1"/>
</dbReference>
<dbReference type="RefSeq" id="WP_012471550.1">
    <property type="nucleotide sequence ID" value="NC_010814.1"/>
</dbReference>
<evidence type="ECO:0000313" key="1">
    <source>
        <dbReference type="EMBL" id="ACD97232.1"/>
    </source>
</evidence>
<evidence type="ECO:0000313" key="2">
    <source>
        <dbReference type="Proteomes" id="UP000002420"/>
    </source>
</evidence>
<dbReference type="KEGG" id="glo:Glov_3529"/>
<dbReference type="NCBIfam" id="TIGR01909">
    <property type="entry name" value="C_GCAxxG_C_C"/>
    <property type="match status" value="1"/>
</dbReference>
<dbReference type="InterPro" id="IPR010181">
    <property type="entry name" value="CGCAxxGCC_motif"/>
</dbReference>
<dbReference type="AlphaFoldDB" id="B3E2X2"/>
<dbReference type="eggNOG" id="COG1433">
    <property type="taxonomic scope" value="Bacteria"/>
</dbReference>